<feature type="compositionally biased region" description="Basic and acidic residues" evidence="1">
    <location>
        <begin position="229"/>
        <end position="244"/>
    </location>
</feature>
<dbReference type="OMA" id="QVHAVIN"/>
<evidence type="ECO:0000256" key="1">
    <source>
        <dbReference type="SAM" id="MobiDB-lite"/>
    </source>
</evidence>
<keyword evidence="3" id="KW-1185">Reference proteome</keyword>
<organism evidence="2 3">
    <name type="scientific">Bodo saltans</name>
    <name type="common">Flagellated protozoan</name>
    <dbReference type="NCBI Taxonomy" id="75058"/>
    <lineage>
        <taxon>Eukaryota</taxon>
        <taxon>Discoba</taxon>
        <taxon>Euglenozoa</taxon>
        <taxon>Kinetoplastea</taxon>
        <taxon>Metakinetoplastina</taxon>
        <taxon>Eubodonida</taxon>
        <taxon>Bodonidae</taxon>
        <taxon>Bodo</taxon>
    </lineage>
</organism>
<reference evidence="3" key="1">
    <citation type="submission" date="2015-09" db="EMBL/GenBank/DDBJ databases">
        <authorList>
            <consortium name="Pathogen Informatics"/>
        </authorList>
    </citation>
    <scope>NUCLEOTIDE SEQUENCE [LARGE SCALE GENOMIC DNA]</scope>
    <source>
        <strain evidence="3">Lake Konstanz</strain>
    </source>
</reference>
<sequence length="446" mass="48819">MSVRTPFQLFKLDRPEGTIGEFNSLPPAESLKYKIAAAQSKLQSLLGSPSEQATMSNQSKASVAKGLYDLLNIVASLQSAAAPAGSIDNDVVGSALTLIGLGSDTPLGDEAQVQQAAQKVKEVETSLKKQARSDPLDDQLLRKSARIQEQREAAQATPDVIEVPRPTVKATKAIHVDEPQVHAVINVDSGSHSSLVVPLENIPELSCAISVMSEGAVNSTEEPAPRPPALDKPKKAPRREKAAENTEAGAGGGDKPVRAQKQQRTLFQERRPALIGSEKKIIRGLEEMILNMAAVYAKKDNQLLPLFDGFREATQLMIAHVDKELTSNYPVETRDITKPVPFHGLDLVSILDAINASAKRFDANDDECRSEFDEYLLHPIAHRVMTAINALEGFQSQPERVLSEKEIEARKAAREAERTKREDAAQKQLQKIREREEAAAKKEEER</sequence>
<name>A0A0S4JG00_BODSA</name>
<feature type="compositionally biased region" description="Basic and acidic residues" evidence="1">
    <location>
        <begin position="401"/>
        <end position="446"/>
    </location>
</feature>
<gene>
    <name evidence="2" type="ORF">BSAL_09620</name>
</gene>
<evidence type="ECO:0000313" key="2">
    <source>
        <dbReference type="EMBL" id="CUG87335.1"/>
    </source>
</evidence>
<feature type="region of interest" description="Disordered" evidence="1">
    <location>
        <begin position="216"/>
        <end position="266"/>
    </location>
</feature>
<dbReference type="AlphaFoldDB" id="A0A0S4JG00"/>
<evidence type="ECO:0000313" key="3">
    <source>
        <dbReference type="Proteomes" id="UP000051952"/>
    </source>
</evidence>
<dbReference type="Proteomes" id="UP000051952">
    <property type="component" value="Unassembled WGS sequence"/>
</dbReference>
<dbReference type="EMBL" id="CYKH01001500">
    <property type="protein sequence ID" value="CUG87335.1"/>
    <property type="molecule type" value="Genomic_DNA"/>
</dbReference>
<feature type="region of interest" description="Disordered" evidence="1">
    <location>
        <begin position="399"/>
        <end position="446"/>
    </location>
</feature>
<dbReference type="VEuPathDB" id="TriTrypDB:BSAL_09620"/>
<accession>A0A0S4JG00</accession>
<proteinExistence type="predicted"/>
<protein>
    <submittedName>
        <fullName evidence="2">Uncharacterized protein</fullName>
    </submittedName>
</protein>